<keyword evidence="3" id="KW-1185">Reference proteome</keyword>
<feature type="compositionally biased region" description="Low complexity" evidence="1">
    <location>
        <begin position="607"/>
        <end position="623"/>
    </location>
</feature>
<dbReference type="Proteomes" id="UP000748756">
    <property type="component" value="Unassembled WGS sequence"/>
</dbReference>
<comment type="caution">
    <text evidence="2">The sequence shown here is derived from an EMBL/GenBank/DDBJ whole genome shotgun (WGS) entry which is preliminary data.</text>
</comment>
<dbReference type="AlphaFoldDB" id="A0A9P5VFB8"/>
<reference evidence="2" key="1">
    <citation type="journal article" date="2020" name="Fungal Divers.">
        <title>Resolving the Mortierellaceae phylogeny through synthesis of multi-gene phylogenetics and phylogenomics.</title>
        <authorList>
            <person name="Vandepol N."/>
            <person name="Liber J."/>
            <person name="Desiro A."/>
            <person name="Na H."/>
            <person name="Kennedy M."/>
            <person name="Barry K."/>
            <person name="Grigoriev I.V."/>
            <person name="Miller A.N."/>
            <person name="O'Donnell K."/>
            <person name="Stajich J.E."/>
            <person name="Bonito G."/>
        </authorList>
    </citation>
    <scope>NUCLEOTIDE SEQUENCE</scope>
    <source>
        <strain evidence="2">NRRL 6426</strain>
    </source>
</reference>
<feature type="region of interest" description="Disordered" evidence="1">
    <location>
        <begin position="605"/>
        <end position="630"/>
    </location>
</feature>
<evidence type="ECO:0000256" key="1">
    <source>
        <dbReference type="SAM" id="MobiDB-lite"/>
    </source>
</evidence>
<gene>
    <name evidence="2" type="ORF">BG015_003578</name>
</gene>
<evidence type="ECO:0000313" key="2">
    <source>
        <dbReference type="EMBL" id="KAF9156610.1"/>
    </source>
</evidence>
<feature type="compositionally biased region" description="Basic residues" evidence="1">
    <location>
        <begin position="761"/>
        <end position="773"/>
    </location>
</feature>
<proteinExistence type="predicted"/>
<dbReference type="EMBL" id="JAAAUQ010000018">
    <property type="protein sequence ID" value="KAF9156610.1"/>
    <property type="molecule type" value="Genomic_DNA"/>
</dbReference>
<dbReference type="SUPFAM" id="SSF52047">
    <property type="entry name" value="RNI-like"/>
    <property type="match status" value="1"/>
</dbReference>
<protein>
    <recommendedName>
        <fullName evidence="4">F-box domain-containing protein</fullName>
    </recommendedName>
</protein>
<evidence type="ECO:0000313" key="3">
    <source>
        <dbReference type="Proteomes" id="UP000748756"/>
    </source>
</evidence>
<organism evidence="2 3">
    <name type="scientific">Linnemannia schmuckeri</name>
    <dbReference type="NCBI Taxonomy" id="64567"/>
    <lineage>
        <taxon>Eukaryota</taxon>
        <taxon>Fungi</taxon>
        <taxon>Fungi incertae sedis</taxon>
        <taxon>Mucoromycota</taxon>
        <taxon>Mortierellomycotina</taxon>
        <taxon>Mortierellomycetes</taxon>
        <taxon>Mortierellales</taxon>
        <taxon>Mortierellaceae</taxon>
        <taxon>Linnemannia</taxon>
    </lineage>
</organism>
<feature type="region of interest" description="Disordered" evidence="1">
    <location>
        <begin position="744"/>
        <end position="773"/>
    </location>
</feature>
<dbReference type="OrthoDB" id="2437929at2759"/>
<sequence>MSNSNTQISIFDIPHILDLICDDLSKDQLLTCLEVSRTWRANFTPQALRHIRFSNLKGHQTWTILHSVGLIRSLTIDISDAGWFLNNNNSVTATCSNLRELRCVDFNYQPKPAAGAYYYTRPSIVDQSDNALRLIEACPKLETLIVDNLSHHYRTDHFTEDVFKSIYTSTSLTAIKIHLKCVPREFWSVLAKSLPVGLKDFEASVKRWFPSVREVNWFTVTFEGIYPRNGYPWHQRQQQQEDRESEVLFSGARPLPSLERLALGKRRLRQATTASTIPAMTIIDQVVPNPENSTKSPCYTWSKVTIEIVQSCVERSSGLRHLVLNGYYGPWPTLLQLLLDNCLNLEIMDLSGFQYGHSVYNYPPSSSATQVLGSFAVLKEVRISNVSLWVYKVVAEVLVRSAATLETVWIEYKNWEQVKGGANPFHIGTTASWTQCMRLRELGIYRHGGSLMTDYRWDINPPFSVEEPIKDYSTVFGRLEKLRLAVRETLWGQCPDRSYIELDYGSWYDEEEDALCDDSDLDEQDDEDWKPLKTVTQTEEEINRECQRQRTKRNHGRAFILQVRELFGRLKDLKQLRELEIEWTVCYSLSKMPLEDALELFRETEGNDTNNNSNNNATNGDASPDTKTSRGWWGAVAEDDLVWLCLPWYSQPAPQPSRVPSNIIKAAALQYENKTPLSISCDDSRYHHHTCTNKRSPWSTGDIYNQRTGRTWKDWQKLTSEHHASFTKRPEFEVFVKGVSGAGEEAGWGRKKATKGENGRYRQKVAGKMNQRK</sequence>
<dbReference type="Gene3D" id="3.80.10.10">
    <property type="entry name" value="Ribonuclease Inhibitor"/>
    <property type="match status" value="1"/>
</dbReference>
<evidence type="ECO:0008006" key="4">
    <source>
        <dbReference type="Google" id="ProtNLM"/>
    </source>
</evidence>
<name>A0A9P5VFB8_9FUNG</name>
<accession>A0A9P5VFB8</accession>
<dbReference type="InterPro" id="IPR032675">
    <property type="entry name" value="LRR_dom_sf"/>
</dbReference>